<name>A0A1F6BPW0_9BACT</name>
<accession>A0A1F6BPW0</accession>
<comment type="caution">
    <text evidence="2">The sequence shown here is derived from an EMBL/GenBank/DDBJ whole genome shotgun (WGS) entry which is preliminary data.</text>
</comment>
<dbReference type="GO" id="GO:0043565">
    <property type="term" value="F:sequence-specific DNA binding"/>
    <property type="evidence" value="ECO:0007669"/>
    <property type="project" value="InterPro"/>
</dbReference>
<dbReference type="InterPro" id="IPR038116">
    <property type="entry name" value="TrpR-like_sf"/>
</dbReference>
<evidence type="ECO:0000256" key="1">
    <source>
        <dbReference type="SAM" id="MobiDB-lite"/>
    </source>
</evidence>
<proteinExistence type="predicted"/>
<dbReference type="InterPro" id="IPR010921">
    <property type="entry name" value="Trp_repressor/repl_initiator"/>
</dbReference>
<dbReference type="InterPro" id="IPR000831">
    <property type="entry name" value="Trp_repress"/>
</dbReference>
<dbReference type="SUPFAM" id="SSF48295">
    <property type="entry name" value="TrpR-like"/>
    <property type="match status" value="1"/>
</dbReference>
<dbReference type="Gene3D" id="1.10.1270.10">
    <property type="entry name" value="TrpR-like"/>
    <property type="match status" value="1"/>
</dbReference>
<feature type="compositionally biased region" description="Basic residues" evidence="1">
    <location>
        <begin position="95"/>
        <end position="105"/>
    </location>
</feature>
<gene>
    <name evidence="2" type="ORF">A2127_02055</name>
</gene>
<protein>
    <recommendedName>
        <fullName evidence="4">HTH luxR-type domain-containing protein</fullName>
    </recommendedName>
</protein>
<evidence type="ECO:0000313" key="2">
    <source>
        <dbReference type="EMBL" id="OGG38883.1"/>
    </source>
</evidence>
<dbReference type="GO" id="GO:0003700">
    <property type="term" value="F:DNA-binding transcription factor activity"/>
    <property type="evidence" value="ECO:0007669"/>
    <property type="project" value="InterPro"/>
</dbReference>
<organism evidence="2 3">
    <name type="scientific">Candidatus Jorgensenbacteria bacterium GWC1_48_12</name>
    <dbReference type="NCBI Taxonomy" id="1798469"/>
    <lineage>
        <taxon>Bacteria</taxon>
        <taxon>Candidatus Joergenseniibacteriota</taxon>
    </lineage>
</organism>
<dbReference type="EMBL" id="MFKI01000022">
    <property type="protein sequence ID" value="OGG38883.1"/>
    <property type="molecule type" value="Genomic_DNA"/>
</dbReference>
<dbReference type="AlphaFoldDB" id="A0A1F6BPW0"/>
<reference evidence="2 3" key="1">
    <citation type="journal article" date="2016" name="Nat. Commun.">
        <title>Thousands of microbial genomes shed light on interconnected biogeochemical processes in an aquifer system.</title>
        <authorList>
            <person name="Anantharaman K."/>
            <person name="Brown C.T."/>
            <person name="Hug L.A."/>
            <person name="Sharon I."/>
            <person name="Castelle C.J."/>
            <person name="Probst A.J."/>
            <person name="Thomas B.C."/>
            <person name="Singh A."/>
            <person name="Wilkins M.J."/>
            <person name="Karaoz U."/>
            <person name="Brodie E.L."/>
            <person name="Williams K.H."/>
            <person name="Hubbard S.S."/>
            <person name="Banfield J.F."/>
        </authorList>
    </citation>
    <scope>NUCLEOTIDE SEQUENCE [LARGE SCALE GENOMIC DNA]</scope>
</reference>
<dbReference type="Pfam" id="PF01371">
    <property type="entry name" value="Trp_repressor"/>
    <property type="match status" value="1"/>
</dbReference>
<evidence type="ECO:0008006" key="4">
    <source>
        <dbReference type="Google" id="ProtNLM"/>
    </source>
</evidence>
<dbReference type="Proteomes" id="UP000179324">
    <property type="component" value="Unassembled WGS sequence"/>
</dbReference>
<feature type="region of interest" description="Disordered" evidence="1">
    <location>
        <begin position="95"/>
        <end position="114"/>
    </location>
</feature>
<evidence type="ECO:0000313" key="3">
    <source>
        <dbReference type="Proteomes" id="UP000179324"/>
    </source>
</evidence>
<sequence length="130" mass="15401">MVRVSKKYLEEKLKRESWRRLLNEVQKSKSEEELIKSVEKFLTSAEITMLEKRLAIPILLKRGLSYRAIGEVIDVSPNTISFVKHNLTKKPVVHRKYSPTRHSGRRQPDPKKYILPHGKLVYPQRRDRVR</sequence>